<protein>
    <submittedName>
        <fullName evidence="2">Prion-inhibition and propagation-domain-containing protein</fullName>
    </submittedName>
</protein>
<feature type="domain" description="Prion-inhibition and propagation HeLo" evidence="1">
    <location>
        <begin position="6"/>
        <end position="196"/>
    </location>
</feature>
<organism evidence="2 3">
    <name type="scientific">Dactylonectria estremocensis</name>
    <dbReference type="NCBI Taxonomy" id="1079267"/>
    <lineage>
        <taxon>Eukaryota</taxon>
        <taxon>Fungi</taxon>
        <taxon>Dikarya</taxon>
        <taxon>Ascomycota</taxon>
        <taxon>Pezizomycotina</taxon>
        <taxon>Sordariomycetes</taxon>
        <taxon>Hypocreomycetidae</taxon>
        <taxon>Hypocreales</taxon>
        <taxon>Nectriaceae</taxon>
        <taxon>Dactylonectria</taxon>
    </lineage>
</organism>
<keyword evidence="2" id="KW-0034">Amyloid</keyword>
<evidence type="ECO:0000313" key="3">
    <source>
        <dbReference type="Proteomes" id="UP000717696"/>
    </source>
</evidence>
<evidence type="ECO:0000313" key="2">
    <source>
        <dbReference type="EMBL" id="KAH7122035.1"/>
    </source>
</evidence>
<dbReference type="PANTHER" id="PTHR37542:SF3">
    <property type="entry name" value="PRION-INHIBITION AND PROPAGATION HELO DOMAIN-CONTAINING PROTEIN"/>
    <property type="match status" value="1"/>
</dbReference>
<gene>
    <name evidence="2" type="ORF">B0J13DRAFT_612288</name>
</gene>
<evidence type="ECO:0000259" key="1">
    <source>
        <dbReference type="Pfam" id="PF14479"/>
    </source>
</evidence>
<dbReference type="Gene3D" id="1.20.120.1020">
    <property type="entry name" value="Prion-inhibition and propagation, HeLo domain"/>
    <property type="match status" value="1"/>
</dbReference>
<sequence length="284" mass="30600">MTEIFGIASGASSIASLFTTCVQCFGYVNAGKHCSRDVQTSLLRLSCAQLRLSRWGASAAIEYPDLANRGLSPVEIIQTKKNLLQILALFEHAAGLSERYRVAVPANGLMDTAPDISHSKVRNKLAQLAKQRLKSAGLLRKMSWTLHDAAELDKLIGGIVSLIESLEFLVKPLQGLSVKQLATTEVAEFQDDASLGILDEAADNVDPVLQACSRAAISASRVGHTYNNLRFQDNARGLAGDSFLSDWRGARPLGSSQVYGDAEARGESRMQLGNTYGGKGIFDD</sequence>
<comment type="caution">
    <text evidence="2">The sequence shown here is derived from an EMBL/GenBank/DDBJ whole genome shotgun (WGS) entry which is preliminary data.</text>
</comment>
<dbReference type="EMBL" id="JAGMUU010000026">
    <property type="protein sequence ID" value="KAH7122035.1"/>
    <property type="molecule type" value="Genomic_DNA"/>
</dbReference>
<reference evidence="2" key="1">
    <citation type="journal article" date="2021" name="Nat. Commun.">
        <title>Genetic determinants of endophytism in the Arabidopsis root mycobiome.</title>
        <authorList>
            <person name="Mesny F."/>
            <person name="Miyauchi S."/>
            <person name="Thiergart T."/>
            <person name="Pickel B."/>
            <person name="Atanasova L."/>
            <person name="Karlsson M."/>
            <person name="Huettel B."/>
            <person name="Barry K.W."/>
            <person name="Haridas S."/>
            <person name="Chen C."/>
            <person name="Bauer D."/>
            <person name="Andreopoulos W."/>
            <person name="Pangilinan J."/>
            <person name="LaButti K."/>
            <person name="Riley R."/>
            <person name="Lipzen A."/>
            <person name="Clum A."/>
            <person name="Drula E."/>
            <person name="Henrissat B."/>
            <person name="Kohler A."/>
            <person name="Grigoriev I.V."/>
            <person name="Martin F.M."/>
            <person name="Hacquard S."/>
        </authorList>
    </citation>
    <scope>NUCLEOTIDE SEQUENCE</scope>
    <source>
        <strain evidence="2">MPI-CAGE-AT-0021</strain>
    </source>
</reference>
<dbReference type="Pfam" id="PF14479">
    <property type="entry name" value="HeLo"/>
    <property type="match status" value="1"/>
</dbReference>
<dbReference type="PANTHER" id="PTHR37542">
    <property type="entry name" value="HELO DOMAIN-CONTAINING PROTEIN-RELATED"/>
    <property type="match status" value="1"/>
</dbReference>
<dbReference type="AlphaFoldDB" id="A0A9P9DM37"/>
<proteinExistence type="predicted"/>
<keyword evidence="2" id="KW-0640">Prion</keyword>
<keyword evidence="3" id="KW-1185">Reference proteome</keyword>
<name>A0A9P9DM37_9HYPO</name>
<dbReference type="InterPro" id="IPR038305">
    <property type="entry name" value="HeLo_sf"/>
</dbReference>
<dbReference type="Proteomes" id="UP000717696">
    <property type="component" value="Unassembled WGS sequence"/>
</dbReference>
<accession>A0A9P9DM37</accession>
<dbReference type="OrthoDB" id="20872at2759"/>
<dbReference type="InterPro" id="IPR029498">
    <property type="entry name" value="HeLo_dom"/>
</dbReference>